<keyword evidence="2" id="KW-1185">Reference proteome</keyword>
<comment type="caution">
    <text evidence="1">The sequence shown here is derived from an EMBL/GenBank/DDBJ whole genome shotgun (WGS) entry which is preliminary data.</text>
</comment>
<accession>A0ACC2D591</accession>
<gene>
    <name evidence="1" type="ORF">O6H91_07G054200</name>
</gene>
<dbReference type="EMBL" id="CM055098">
    <property type="protein sequence ID" value="KAJ7549464.1"/>
    <property type="molecule type" value="Genomic_DNA"/>
</dbReference>
<sequence length="309" mass="34300">MALPGSLIQLLPTHEEREGVDVLWQIPDEPRAVLFIAHAGNGNPGTYWDHHPHYLHSYIGLQEHKLIVRYALSRSYAVIAVKSVKDYWQDWPPEASQDAINVKLILNAWLSEHGLQDLPLTGLGAASGGNFLSVLALTVKFSAIVVMISHGVTRSFEKSDGTYPPTLFIHMPKDTFTSRKVAGEIETLRSKGIPAKSIACSEFPVYPQAFVDHAPGLSFESAAKIYLKMITEGVISSQGLVIDSLRPSKVGNLLQSLDILPATANDELNVMRMKEWEENISHLLRVAEARHAVTGRHCEEMFDWLDGKM</sequence>
<organism evidence="1 2">
    <name type="scientific">Diphasiastrum complanatum</name>
    <name type="common">Issler's clubmoss</name>
    <name type="synonym">Lycopodium complanatum</name>
    <dbReference type="NCBI Taxonomy" id="34168"/>
    <lineage>
        <taxon>Eukaryota</taxon>
        <taxon>Viridiplantae</taxon>
        <taxon>Streptophyta</taxon>
        <taxon>Embryophyta</taxon>
        <taxon>Tracheophyta</taxon>
        <taxon>Lycopodiopsida</taxon>
        <taxon>Lycopodiales</taxon>
        <taxon>Lycopodiaceae</taxon>
        <taxon>Lycopodioideae</taxon>
        <taxon>Diphasiastrum</taxon>
    </lineage>
</organism>
<dbReference type="Proteomes" id="UP001162992">
    <property type="component" value="Chromosome 7"/>
</dbReference>
<evidence type="ECO:0000313" key="1">
    <source>
        <dbReference type="EMBL" id="KAJ7549464.1"/>
    </source>
</evidence>
<proteinExistence type="predicted"/>
<protein>
    <submittedName>
        <fullName evidence="1">Uncharacterized protein</fullName>
    </submittedName>
</protein>
<name>A0ACC2D591_DIPCM</name>
<evidence type="ECO:0000313" key="2">
    <source>
        <dbReference type="Proteomes" id="UP001162992"/>
    </source>
</evidence>
<reference evidence="2" key="1">
    <citation type="journal article" date="2024" name="Proc. Natl. Acad. Sci. U.S.A.">
        <title>Extraordinary preservation of gene collinearity over three hundred million years revealed in homosporous lycophytes.</title>
        <authorList>
            <person name="Li C."/>
            <person name="Wickell D."/>
            <person name="Kuo L.Y."/>
            <person name="Chen X."/>
            <person name="Nie B."/>
            <person name="Liao X."/>
            <person name="Peng D."/>
            <person name="Ji J."/>
            <person name="Jenkins J."/>
            <person name="Williams M."/>
            <person name="Shu S."/>
            <person name="Plott C."/>
            <person name="Barry K."/>
            <person name="Rajasekar S."/>
            <person name="Grimwood J."/>
            <person name="Han X."/>
            <person name="Sun S."/>
            <person name="Hou Z."/>
            <person name="He W."/>
            <person name="Dai G."/>
            <person name="Sun C."/>
            <person name="Schmutz J."/>
            <person name="Leebens-Mack J.H."/>
            <person name="Li F.W."/>
            <person name="Wang L."/>
        </authorList>
    </citation>
    <scope>NUCLEOTIDE SEQUENCE [LARGE SCALE GENOMIC DNA]</scope>
    <source>
        <strain evidence="2">cv. PW_Plant_1</strain>
    </source>
</reference>